<dbReference type="EMBL" id="RAHJ01000019">
    <property type="protein sequence ID" value="RJX67013.1"/>
    <property type="molecule type" value="Genomic_DNA"/>
</dbReference>
<comment type="similarity">
    <text evidence="18">Belongs to the NnrE/AIBP family.</text>
</comment>
<evidence type="ECO:0000256" key="9">
    <source>
        <dbReference type="ARBA" id="ARBA00022958"/>
    </source>
</evidence>
<comment type="similarity">
    <text evidence="17">Belongs to the NnrD/CARKD family.</text>
</comment>
<dbReference type="GO" id="GO:0052855">
    <property type="term" value="F:ADP-dependent NAD(P)H-hydrate dehydratase activity"/>
    <property type="evidence" value="ECO:0007669"/>
    <property type="project" value="UniProtKB-UniRule"/>
</dbReference>
<keyword evidence="7 17" id="KW-0067">ATP-binding</keyword>
<feature type="binding site" evidence="17">
    <location>
        <position position="410"/>
    </location>
    <ligand>
        <name>AMP</name>
        <dbReference type="ChEBI" id="CHEBI:456215"/>
    </ligand>
</feature>
<keyword evidence="8 17" id="KW-0521">NADP</keyword>
<dbReference type="HAMAP" id="MF_01965">
    <property type="entry name" value="NADHX_dehydratase"/>
    <property type="match status" value="1"/>
</dbReference>
<feature type="domain" description="YjeF N-terminal" evidence="21">
    <location>
        <begin position="13"/>
        <end position="206"/>
    </location>
</feature>
<dbReference type="GO" id="GO:0005524">
    <property type="term" value="F:ATP binding"/>
    <property type="evidence" value="ECO:0007669"/>
    <property type="project" value="UniProtKB-UniRule"/>
</dbReference>
<dbReference type="InterPro" id="IPR017953">
    <property type="entry name" value="Carbohydrate_kinase_pred_CS"/>
</dbReference>
<dbReference type="PANTHER" id="PTHR12592">
    <property type="entry name" value="ATP-DEPENDENT (S)-NAD(P)H-HYDRATE DEHYDRATASE FAMILY MEMBER"/>
    <property type="match status" value="1"/>
</dbReference>
<feature type="binding site" evidence="17">
    <location>
        <position position="296"/>
    </location>
    <ligand>
        <name>(6S)-NADPHX</name>
        <dbReference type="ChEBI" id="CHEBI:64076"/>
    </ligand>
</feature>
<evidence type="ECO:0000256" key="19">
    <source>
        <dbReference type="PIRNR" id="PIRNR017184"/>
    </source>
</evidence>
<evidence type="ECO:0000313" key="23">
    <source>
        <dbReference type="Proteomes" id="UP000284322"/>
    </source>
</evidence>
<feature type="binding site" evidence="18">
    <location>
        <position position="149"/>
    </location>
    <ligand>
        <name>(6S)-NADPHX</name>
        <dbReference type="ChEBI" id="CHEBI:64076"/>
    </ligand>
</feature>
<comment type="cofactor">
    <cofactor evidence="17">
        <name>Mg(2+)</name>
        <dbReference type="ChEBI" id="CHEBI:18420"/>
    </cofactor>
</comment>
<evidence type="ECO:0000256" key="14">
    <source>
        <dbReference type="ARBA" id="ARBA00025153"/>
    </source>
</evidence>
<dbReference type="PIRSF" id="PIRSF017184">
    <property type="entry name" value="Nnr"/>
    <property type="match status" value="1"/>
</dbReference>
<comment type="catalytic activity">
    <reaction evidence="15 17 19">
        <text>(6S)-NADHX + ADP = AMP + phosphate + NADH + H(+)</text>
        <dbReference type="Rhea" id="RHEA:32223"/>
        <dbReference type="ChEBI" id="CHEBI:15378"/>
        <dbReference type="ChEBI" id="CHEBI:43474"/>
        <dbReference type="ChEBI" id="CHEBI:57945"/>
        <dbReference type="ChEBI" id="CHEBI:64074"/>
        <dbReference type="ChEBI" id="CHEBI:456215"/>
        <dbReference type="ChEBI" id="CHEBI:456216"/>
        <dbReference type="EC" id="4.2.1.136"/>
    </reaction>
</comment>
<dbReference type="PROSITE" id="PS51385">
    <property type="entry name" value="YJEF_N"/>
    <property type="match status" value="1"/>
</dbReference>
<reference evidence="22 23" key="1">
    <citation type="submission" date="2018-09" db="EMBL/GenBank/DDBJ databases">
        <title>Altererythrobacter sp.Ery1 and Ery12, the genome sequencing of novel strains in genus Alterythrobacter.</title>
        <authorList>
            <person name="Cheng H."/>
            <person name="Wu Y.-H."/>
            <person name="Fang C."/>
            <person name="Xu X.-W."/>
        </authorList>
    </citation>
    <scope>NUCLEOTIDE SEQUENCE [LARGE SCALE GENOMIC DNA]</scope>
    <source>
        <strain evidence="22 23">Ery12</strain>
    </source>
</reference>
<dbReference type="GO" id="GO:0052856">
    <property type="term" value="F:NAD(P)HX epimerase activity"/>
    <property type="evidence" value="ECO:0007669"/>
    <property type="project" value="UniProtKB-UniRule"/>
</dbReference>
<evidence type="ECO:0000256" key="13">
    <source>
        <dbReference type="ARBA" id="ARBA00023268"/>
    </source>
</evidence>
<dbReference type="Proteomes" id="UP000284322">
    <property type="component" value="Unassembled WGS sequence"/>
</dbReference>
<dbReference type="Gene3D" id="3.40.1190.20">
    <property type="match status" value="1"/>
</dbReference>
<dbReference type="RefSeq" id="WP_120110557.1">
    <property type="nucleotide sequence ID" value="NZ_RAHJ01000019.1"/>
</dbReference>
<dbReference type="InterPro" id="IPR029056">
    <property type="entry name" value="Ribokinase-like"/>
</dbReference>
<evidence type="ECO:0000259" key="21">
    <source>
        <dbReference type="PROSITE" id="PS51385"/>
    </source>
</evidence>
<comment type="subunit">
    <text evidence="17">Homotetramer.</text>
</comment>
<dbReference type="SUPFAM" id="SSF53613">
    <property type="entry name" value="Ribokinase-like"/>
    <property type="match status" value="1"/>
</dbReference>
<feature type="binding site" evidence="18">
    <location>
        <position position="60"/>
    </location>
    <ligand>
        <name>K(+)</name>
        <dbReference type="ChEBI" id="CHEBI:29103"/>
    </ligand>
</feature>
<dbReference type="OrthoDB" id="9806925at2"/>
<dbReference type="InterPro" id="IPR004443">
    <property type="entry name" value="YjeF_N_dom"/>
</dbReference>
<accession>A0A419R0L4</accession>
<dbReference type="SUPFAM" id="SSF64153">
    <property type="entry name" value="YjeF N-terminal domain-like"/>
    <property type="match status" value="1"/>
</dbReference>
<dbReference type="AlphaFoldDB" id="A0A419R0L4"/>
<comment type="caution">
    <text evidence="18">Lacks conserved residue(s) required for the propagation of feature annotation.</text>
</comment>
<evidence type="ECO:0000256" key="11">
    <source>
        <dbReference type="ARBA" id="ARBA00023235"/>
    </source>
</evidence>
<dbReference type="HAMAP" id="MF_01966">
    <property type="entry name" value="NADHX_epimerase"/>
    <property type="match status" value="1"/>
</dbReference>
<feature type="binding site" evidence="17">
    <location>
        <position position="345"/>
    </location>
    <ligand>
        <name>(6S)-NADPHX</name>
        <dbReference type="ChEBI" id="CHEBI:64076"/>
    </ligand>
</feature>
<dbReference type="PROSITE" id="PS01050">
    <property type="entry name" value="YJEF_C_2"/>
    <property type="match status" value="1"/>
</dbReference>
<evidence type="ECO:0000256" key="3">
    <source>
        <dbReference type="ARBA" id="ARBA00006001"/>
    </source>
</evidence>
<dbReference type="GO" id="GO:0046496">
    <property type="term" value="P:nicotinamide nucleotide metabolic process"/>
    <property type="evidence" value="ECO:0007669"/>
    <property type="project" value="UniProtKB-UniRule"/>
</dbReference>
<evidence type="ECO:0000256" key="8">
    <source>
        <dbReference type="ARBA" id="ARBA00022857"/>
    </source>
</evidence>
<evidence type="ECO:0000256" key="17">
    <source>
        <dbReference type="HAMAP-Rule" id="MF_01965"/>
    </source>
</evidence>
<feature type="domain" description="YjeF C-terminal" evidence="20">
    <location>
        <begin position="208"/>
        <end position="465"/>
    </location>
</feature>
<dbReference type="InterPro" id="IPR036652">
    <property type="entry name" value="YjeF_N_dom_sf"/>
</dbReference>
<dbReference type="InterPro" id="IPR030677">
    <property type="entry name" value="Nnr"/>
</dbReference>
<keyword evidence="9 18" id="KW-0630">Potassium</keyword>
<dbReference type="PROSITE" id="PS51383">
    <property type="entry name" value="YJEF_C_3"/>
    <property type="match status" value="1"/>
</dbReference>
<sequence length="466" mass="48018">MPGNEPVLTAAQMRQAEQALIAQGVSVDELMRRAGEGAAEWVWRMAAGGSVTVLCGPGNNGGDGYVIAQTLHARGLSVRVIAPMEPTTDAARNARARWTGDVITDADGAGGRVLVDCLFGSGLSRPLLPEHASLIAELAAQHQRIVAVDLPSGVATDDGVLLGDVVRCDLTLALGAWKPAHFLMPALSVVGTVKLVTIGALPDEFGALFVKSAPRLSVPERGAHKYSRGFMGIVGGEMAGAAQLASKAAVYSGAGYVKLFAAEAPPNVPSALVVESGDLAQALGDKRLSSLLIGPGLGRSEAARNKLAIVLGTNVATVIDADALHLLDDDLLEGVDTTRLLITPHEGELNSLCKAFGIEEKTKRKKAEELAARTGMTVLAKGPDTVLATPDAPTMFFPPAPTWLASAGTGDVLAGIVASRLSTGKNSLEAASEAVWLHAEAARVAGPALIADDLAAAVPKAYARLL</sequence>
<evidence type="ECO:0000256" key="7">
    <source>
        <dbReference type="ARBA" id="ARBA00022840"/>
    </source>
</evidence>
<dbReference type="CDD" id="cd01171">
    <property type="entry name" value="YXKO-related"/>
    <property type="match status" value="1"/>
</dbReference>
<comment type="function">
    <text evidence="14 19">Bifunctional enzyme that catalyzes the epimerization of the S- and R-forms of NAD(P)HX and the dehydration of the S-form of NAD(P)HX at the expense of ADP, which is converted to AMP. This allows the repair of both epimers of NAD(P)HX, a damaged form of NAD(P)H that is a result of enzymatic or heat-dependent hydration.</text>
</comment>
<comment type="caution">
    <text evidence="22">The sequence shown here is derived from an EMBL/GenBank/DDBJ whole genome shotgun (WGS) entry which is preliminary data.</text>
</comment>
<comment type="function">
    <text evidence="17">Catalyzes the dehydration of the S-form of NAD(P)HX at the expense of ADP, which is converted to AMP. Together with NAD(P)HX epimerase, which catalyzes the epimerization of the S- and R-forms, the enzyme allows the repair of both epimers of NAD(P)HX, a damaged form of NAD(P)H that is a result of enzymatic or heat-dependent hydration.</text>
</comment>
<feature type="binding site" evidence="18">
    <location>
        <begin position="120"/>
        <end position="126"/>
    </location>
    <ligand>
        <name>(6S)-NADPHX</name>
        <dbReference type="ChEBI" id="CHEBI:64076"/>
    </ligand>
</feature>
<evidence type="ECO:0000256" key="18">
    <source>
        <dbReference type="HAMAP-Rule" id="MF_01966"/>
    </source>
</evidence>
<proteinExistence type="inferred from homology"/>
<keyword evidence="23" id="KW-1185">Reference proteome</keyword>
<comment type="cofactor">
    <cofactor evidence="18 19">
        <name>K(+)</name>
        <dbReference type="ChEBI" id="CHEBI:29103"/>
    </cofactor>
    <text evidence="18 19">Binds 1 potassium ion per subunit.</text>
</comment>
<dbReference type="Pfam" id="PF01256">
    <property type="entry name" value="Carb_kinase"/>
    <property type="match status" value="1"/>
</dbReference>
<evidence type="ECO:0000256" key="15">
    <source>
        <dbReference type="ARBA" id="ARBA00048238"/>
    </source>
</evidence>
<feature type="binding site" evidence="18">
    <location>
        <position position="152"/>
    </location>
    <ligand>
        <name>K(+)</name>
        <dbReference type="ChEBI" id="CHEBI:29103"/>
    </ligand>
</feature>
<dbReference type="EC" id="4.2.1.136" evidence="19"/>
<comment type="catalytic activity">
    <reaction evidence="16 17 19">
        <text>(6S)-NADPHX + ADP = AMP + phosphate + NADPH + H(+)</text>
        <dbReference type="Rhea" id="RHEA:32235"/>
        <dbReference type="ChEBI" id="CHEBI:15378"/>
        <dbReference type="ChEBI" id="CHEBI:43474"/>
        <dbReference type="ChEBI" id="CHEBI:57783"/>
        <dbReference type="ChEBI" id="CHEBI:64076"/>
        <dbReference type="ChEBI" id="CHEBI:456215"/>
        <dbReference type="ChEBI" id="CHEBI:456216"/>
        <dbReference type="EC" id="4.2.1.136"/>
    </reaction>
</comment>
<keyword evidence="13" id="KW-0511">Multifunctional enzyme</keyword>
<keyword evidence="11 18" id="KW-0413">Isomerase</keyword>
<feature type="binding site" evidence="17">
    <location>
        <position position="411"/>
    </location>
    <ligand>
        <name>(6S)-NADPHX</name>
        <dbReference type="ChEBI" id="CHEBI:64076"/>
    </ligand>
</feature>
<keyword evidence="12 17" id="KW-0456">Lyase</keyword>
<evidence type="ECO:0000256" key="5">
    <source>
        <dbReference type="ARBA" id="ARBA00022723"/>
    </source>
</evidence>
<dbReference type="PANTHER" id="PTHR12592:SF0">
    <property type="entry name" value="ATP-DEPENDENT (S)-NAD(P)H-HYDRATE DEHYDRATASE"/>
    <property type="match status" value="1"/>
</dbReference>
<organism evidence="22 23">
    <name type="scientific">Tsuneonella suprasediminis</name>
    <dbReference type="NCBI Taxonomy" id="2306996"/>
    <lineage>
        <taxon>Bacteria</taxon>
        <taxon>Pseudomonadati</taxon>
        <taxon>Pseudomonadota</taxon>
        <taxon>Alphaproteobacteria</taxon>
        <taxon>Sphingomonadales</taxon>
        <taxon>Erythrobacteraceae</taxon>
        <taxon>Tsuneonella</taxon>
    </lineage>
</organism>
<feature type="binding site" evidence="17">
    <location>
        <position position="241"/>
    </location>
    <ligand>
        <name>(6S)-NADPHX</name>
        <dbReference type="ChEBI" id="CHEBI:64076"/>
    </ligand>
</feature>
<evidence type="ECO:0000256" key="12">
    <source>
        <dbReference type="ARBA" id="ARBA00023239"/>
    </source>
</evidence>
<evidence type="ECO:0000256" key="1">
    <source>
        <dbReference type="ARBA" id="ARBA00000013"/>
    </source>
</evidence>
<dbReference type="NCBIfam" id="TIGR00196">
    <property type="entry name" value="yjeF_cterm"/>
    <property type="match status" value="1"/>
</dbReference>
<dbReference type="GO" id="GO:0046872">
    <property type="term" value="F:metal ion binding"/>
    <property type="evidence" value="ECO:0007669"/>
    <property type="project" value="UniProtKB-UniRule"/>
</dbReference>
<dbReference type="Pfam" id="PF03853">
    <property type="entry name" value="YjeF_N"/>
    <property type="match status" value="1"/>
</dbReference>
<comment type="catalytic activity">
    <reaction evidence="2 18 19">
        <text>(6R)-NADPHX = (6S)-NADPHX</text>
        <dbReference type="Rhea" id="RHEA:32227"/>
        <dbReference type="ChEBI" id="CHEBI:64076"/>
        <dbReference type="ChEBI" id="CHEBI:64077"/>
        <dbReference type="EC" id="5.1.99.6"/>
    </reaction>
</comment>
<feature type="binding site" evidence="18">
    <location>
        <begin position="59"/>
        <end position="63"/>
    </location>
    <ligand>
        <name>(6S)-NADPHX</name>
        <dbReference type="ChEBI" id="CHEBI:64076"/>
    </ligand>
</feature>
<feature type="binding site" evidence="17">
    <location>
        <begin position="381"/>
        <end position="385"/>
    </location>
    <ligand>
        <name>AMP</name>
        <dbReference type="ChEBI" id="CHEBI:456215"/>
    </ligand>
</feature>
<evidence type="ECO:0000256" key="6">
    <source>
        <dbReference type="ARBA" id="ARBA00022741"/>
    </source>
</evidence>
<dbReference type="Gene3D" id="3.40.50.10260">
    <property type="entry name" value="YjeF N-terminal domain"/>
    <property type="match status" value="1"/>
</dbReference>
<evidence type="ECO:0000256" key="16">
    <source>
        <dbReference type="ARBA" id="ARBA00049209"/>
    </source>
</evidence>
<dbReference type="NCBIfam" id="TIGR00197">
    <property type="entry name" value="yjeF_nterm"/>
    <property type="match status" value="1"/>
</dbReference>
<feature type="binding site" evidence="18">
    <location>
        <position position="116"/>
    </location>
    <ligand>
        <name>K(+)</name>
        <dbReference type="ChEBI" id="CHEBI:29103"/>
    </ligand>
</feature>
<comment type="similarity">
    <text evidence="3 19">In the N-terminal section; belongs to the NnrE/AIBP family.</text>
</comment>
<evidence type="ECO:0000313" key="22">
    <source>
        <dbReference type="EMBL" id="RJX67013.1"/>
    </source>
</evidence>
<evidence type="ECO:0000256" key="4">
    <source>
        <dbReference type="ARBA" id="ARBA00009524"/>
    </source>
</evidence>
<keyword evidence="6 17" id="KW-0547">Nucleotide-binding</keyword>
<gene>
    <name evidence="18" type="primary">nnrE</name>
    <name evidence="17" type="synonym">nnrD</name>
    <name evidence="22" type="ORF">D6858_11800</name>
</gene>
<evidence type="ECO:0000256" key="10">
    <source>
        <dbReference type="ARBA" id="ARBA00023027"/>
    </source>
</evidence>
<comment type="function">
    <text evidence="18">Catalyzes the epimerization of the S- and R-forms of NAD(P)HX, a damaged form of NAD(P)H that is a result of enzymatic or heat-dependent hydration. This is a prerequisite for the S-specific NAD(P)H-hydrate dehydratase to allow the repair of both epimers of NAD(P)HX.</text>
</comment>
<keyword evidence="5 18" id="KW-0479">Metal-binding</keyword>
<dbReference type="EC" id="5.1.99.6" evidence="19"/>
<dbReference type="InterPro" id="IPR000631">
    <property type="entry name" value="CARKD"/>
</dbReference>
<evidence type="ECO:0000259" key="20">
    <source>
        <dbReference type="PROSITE" id="PS51383"/>
    </source>
</evidence>
<dbReference type="GO" id="GO:0110051">
    <property type="term" value="P:metabolite repair"/>
    <property type="evidence" value="ECO:0007669"/>
    <property type="project" value="TreeGrafter"/>
</dbReference>
<comment type="similarity">
    <text evidence="4 19">In the C-terminal section; belongs to the NnrD/CARKD family.</text>
</comment>
<keyword evidence="10 17" id="KW-0520">NAD</keyword>
<name>A0A419R0L4_9SPHN</name>
<evidence type="ECO:0000256" key="2">
    <source>
        <dbReference type="ARBA" id="ARBA00000909"/>
    </source>
</evidence>
<comment type="catalytic activity">
    <reaction evidence="1 18 19">
        <text>(6R)-NADHX = (6S)-NADHX</text>
        <dbReference type="Rhea" id="RHEA:32215"/>
        <dbReference type="ChEBI" id="CHEBI:64074"/>
        <dbReference type="ChEBI" id="CHEBI:64075"/>
        <dbReference type="EC" id="5.1.99.6"/>
    </reaction>
</comment>
<protein>
    <recommendedName>
        <fullName evidence="19">Bifunctional NAD(P)H-hydrate repair enzyme</fullName>
    </recommendedName>
    <alternativeName>
        <fullName evidence="19">Nicotinamide nucleotide repair protein</fullName>
    </alternativeName>
    <domain>
        <recommendedName>
            <fullName evidence="19">ADP-dependent (S)-NAD(P)H-hydrate dehydratase</fullName>
            <ecNumber evidence="19">4.2.1.136</ecNumber>
        </recommendedName>
        <alternativeName>
            <fullName evidence="19">ADP-dependent NAD(P)HX dehydratase</fullName>
        </alternativeName>
    </domain>
    <domain>
        <recommendedName>
            <fullName evidence="19">NAD(P)H-hydrate epimerase</fullName>
            <ecNumber evidence="19">5.1.99.6</ecNumber>
        </recommendedName>
    </domain>
</protein>